<dbReference type="PANTHER" id="PTHR37533:SF2">
    <property type="entry name" value="FLAGELLAR HOOK-LENGTH CONTROL PROTEIN"/>
    <property type="match status" value="1"/>
</dbReference>
<feature type="region of interest" description="Disordered" evidence="4">
    <location>
        <begin position="575"/>
        <end position="626"/>
    </location>
</feature>
<dbReference type="Pfam" id="PF02120">
    <property type="entry name" value="Flg_hook"/>
    <property type="match status" value="1"/>
</dbReference>
<dbReference type="InterPro" id="IPR021136">
    <property type="entry name" value="Flagellar_hook_control-like_C"/>
</dbReference>
<feature type="region of interest" description="Disordered" evidence="4">
    <location>
        <begin position="1"/>
        <end position="115"/>
    </location>
</feature>
<proteinExistence type="inferred from homology"/>
<organism evidence="6 7">
    <name type="scientific">Alteromonas halophila</name>
    <dbReference type="NCBI Taxonomy" id="516698"/>
    <lineage>
        <taxon>Bacteria</taxon>
        <taxon>Pseudomonadati</taxon>
        <taxon>Pseudomonadota</taxon>
        <taxon>Gammaproteobacteria</taxon>
        <taxon>Alteromonadales</taxon>
        <taxon>Alteromonadaceae</taxon>
        <taxon>Alteromonas/Salinimonas group</taxon>
        <taxon>Alteromonas</taxon>
    </lineage>
</organism>
<evidence type="ECO:0000313" key="6">
    <source>
        <dbReference type="EMBL" id="GGW73647.1"/>
    </source>
</evidence>
<dbReference type="Proteomes" id="UP000631300">
    <property type="component" value="Unassembled WGS sequence"/>
</dbReference>
<evidence type="ECO:0000256" key="1">
    <source>
        <dbReference type="ARBA" id="ARBA00003944"/>
    </source>
</evidence>
<dbReference type="Gene3D" id="3.30.750.140">
    <property type="match status" value="1"/>
</dbReference>
<keyword evidence="6" id="KW-0966">Cell projection</keyword>
<dbReference type="PRINTS" id="PR01007">
    <property type="entry name" value="FLGHOOKFLIK"/>
</dbReference>
<evidence type="ECO:0000256" key="4">
    <source>
        <dbReference type="SAM" id="MobiDB-lite"/>
    </source>
</evidence>
<feature type="region of interest" description="Disordered" evidence="4">
    <location>
        <begin position="470"/>
        <end position="490"/>
    </location>
</feature>
<evidence type="ECO:0000256" key="2">
    <source>
        <dbReference type="ARBA" id="ARBA00009149"/>
    </source>
</evidence>
<dbReference type="GO" id="GO:0009424">
    <property type="term" value="C:bacterial-type flagellum hook"/>
    <property type="evidence" value="ECO:0007669"/>
    <property type="project" value="InterPro"/>
</dbReference>
<name>A0A918JFT4_9ALTE</name>
<feature type="compositionally biased region" description="Low complexity" evidence="4">
    <location>
        <begin position="69"/>
        <end position="82"/>
    </location>
</feature>
<feature type="compositionally biased region" description="Polar residues" evidence="4">
    <location>
        <begin position="470"/>
        <end position="484"/>
    </location>
</feature>
<dbReference type="EMBL" id="BMXP01000001">
    <property type="protein sequence ID" value="GGW73647.1"/>
    <property type="molecule type" value="Genomic_DNA"/>
</dbReference>
<dbReference type="InterPro" id="IPR038610">
    <property type="entry name" value="FliK-like_C_sf"/>
</dbReference>
<evidence type="ECO:0000259" key="5">
    <source>
        <dbReference type="Pfam" id="PF02120"/>
    </source>
</evidence>
<comment type="caution">
    <text evidence="6">The sequence shown here is derived from an EMBL/GenBank/DDBJ whole genome shotgun (WGS) entry which is preliminary data.</text>
</comment>
<reference evidence="6" key="1">
    <citation type="journal article" date="2014" name="Int. J. Syst. Evol. Microbiol.">
        <title>Complete genome sequence of Corynebacterium casei LMG S-19264T (=DSM 44701T), isolated from a smear-ripened cheese.</title>
        <authorList>
            <consortium name="US DOE Joint Genome Institute (JGI-PGF)"/>
            <person name="Walter F."/>
            <person name="Albersmeier A."/>
            <person name="Kalinowski J."/>
            <person name="Ruckert C."/>
        </authorList>
    </citation>
    <scope>NUCLEOTIDE SEQUENCE</scope>
    <source>
        <strain evidence="6">KCTC 22164</strain>
    </source>
</reference>
<keyword evidence="6" id="KW-0282">Flagellum</keyword>
<keyword evidence="6" id="KW-0969">Cilium</keyword>
<dbReference type="AlphaFoldDB" id="A0A918JFT4"/>
<dbReference type="CDD" id="cd17470">
    <property type="entry name" value="T3SS_Flik_C"/>
    <property type="match status" value="1"/>
</dbReference>
<dbReference type="GO" id="GO:0044780">
    <property type="term" value="P:bacterial-type flagellum assembly"/>
    <property type="evidence" value="ECO:0007669"/>
    <property type="project" value="InterPro"/>
</dbReference>
<sequence>MMQQLAAKQSDIAALDIGKRETIGTSRENTSQTSFTDVIREVSSQTPSTEKSQSKPAASPVTDNKAVRSGETASSASDTASENKVSRVEVKRGEEHASLPNKDPLEKKQPLPGDGDAVAQWIEEQEGDVDWLAYVDAVQSADQKLSEQDRKALIDNELDSEDALLAKAMLALEEVAHPPADSDGLITLTDSAGKTFTTSIGPVIEQIVGKLNDAEGSDKHQQDLQALAGVLLTLQKEGEVSIDSDTVMTRLADALPAVDAKKGSEAEKVSELIASALSQANAENKNQSQDEGDEALLLSLIQNELSAADKKKSDSQLSAGKDNASIMSSAMNATSQMASDDNLSQLMQDMQTMSDASAEDMTDALSSKIVALMPNASSEQQQTVKNALISGINEIQQQLSKGHEPGIDLKTVIQQAMTEANIAQSQSVMTQIEQQAAQLHQVVSTAQQTMQQVLTSQMVSADAVIQENSQIRSESGKGQQSTDAIDNKPVNITKAEGQQQLQEKIRWMVNSRSTLAEIRLDPPELGSMQVRVNMNGDAASVNFVVQSQQARDALNDAMPRLRDMLSEQGIELGESFVQQESGDGSGEADGQAGSGNGQYASESDEDTEVREQPLTRQETGGIDYYV</sequence>
<dbReference type="RefSeq" id="WP_189403195.1">
    <property type="nucleotide sequence ID" value="NZ_BMXP01000001.1"/>
</dbReference>
<dbReference type="InterPro" id="IPR052563">
    <property type="entry name" value="FliK"/>
</dbReference>
<dbReference type="InterPro" id="IPR001635">
    <property type="entry name" value="Flag_hook_Flik"/>
</dbReference>
<gene>
    <name evidence="6" type="ORF">GCM10007391_01670</name>
</gene>
<feature type="domain" description="Flagellar hook-length control protein-like C-terminal" evidence="5">
    <location>
        <begin position="503"/>
        <end position="584"/>
    </location>
</feature>
<feature type="compositionally biased region" description="Gly residues" evidence="4">
    <location>
        <begin position="583"/>
        <end position="596"/>
    </location>
</feature>
<evidence type="ECO:0000256" key="3">
    <source>
        <dbReference type="ARBA" id="ARBA00022795"/>
    </source>
</evidence>
<keyword evidence="3" id="KW-1005">Bacterial flagellum biogenesis</keyword>
<comment type="function">
    <text evidence="1">Controls the length of the flagellar hook.</text>
</comment>
<evidence type="ECO:0000313" key="7">
    <source>
        <dbReference type="Proteomes" id="UP000631300"/>
    </source>
</evidence>
<keyword evidence="7" id="KW-1185">Reference proteome</keyword>
<feature type="compositionally biased region" description="Basic and acidic residues" evidence="4">
    <location>
        <begin position="84"/>
        <end position="109"/>
    </location>
</feature>
<feature type="compositionally biased region" description="Polar residues" evidence="4">
    <location>
        <begin position="23"/>
        <end position="56"/>
    </location>
</feature>
<accession>A0A918JFT4</accession>
<protein>
    <submittedName>
        <fullName evidence="6">Flagellar hook-length control protein FliK</fullName>
    </submittedName>
</protein>
<comment type="similarity">
    <text evidence="2">Belongs to the FliK family.</text>
</comment>
<dbReference type="PANTHER" id="PTHR37533">
    <property type="entry name" value="FLAGELLAR HOOK-LENGTH CONTROL PROTEIN"/>
    <property type="match status" value="1"/>
</dbReference>
<reference evidence="6" key="2">
    <citation type="submission" date="2020-09" db="EMBL/GenBank/DDBJ databases">
        <authorList>
            <person name="Sun Q."/>
            <person name="Kim S."/>
        </authorList>
    </citation>
    <scope>NUCLEOTIDE SEQUENCE</scope>
    <source>
        <strain evidence="6">KCTC 22164</strain>
    </source>
</reference>